<evidence type="ECO:0000259" key="2">
    <source>
        <dbReference type="Pfam" id="PF08878"/>
    </source>
</evidence>
<name>A0AAX0NK45_CAMJU</name>
<feature type="domain" description="Anti-bacteriophage protein A/HamA C-terminal" evidence="2">
    <location>
        <begin position="40"/>
        <end position="314"/>
    </location>
</feature>
<feature type="coiled-coil region" evidence="1">
    <location>
        <begin position="171"/>
        <end position="217"/>
    </location>
</feature>
<proteinExistence type="predicted"/>
<dbReference type="AlphaFoldDB" id="A0AAX0NK45"/>
<reference evidence="3 4" key="1">
    <citation type="submission" date="2017-03" db="EMBL/GenBank/DDBJ databases">
        <title>Characterization of Campylobacter jejuni water isolates.</title>
        <authorList>
            <person name="Nilsson A."/>
            <person name="Skarp A."/>
            <person name="Johansson C."/>
            <person name="Kaden R."/>
            <person name="Engstrand L."/>
            <person name="Rautelin H."/>
        </authorList>
    </citation>
    <scope>NUCLEOTIDE SEQUENCE [LARGE SCALE GENOMIC DNA]</scope>
    <source>
        <strain evidence="3 4">VA12</strain>
    </source>
</reference>
<comment type="caution">
    <text evidence="3">The sequence shown here is derived from an EMBL/GenBank/DDBJ whole genome shotgun (WGS) entry which is preliminary data.</text>
</comment>
<dbReference type="Pfam" id="PF08878">
    <property type="entry name" value="HamA"/>
    <property type="match status" value="1"/>
</dbReference>
<gene>
    <name evidence="3" type="ORF">B5Y32_03215</name>
</gene>
<organism evidence="3 4">
    <name type="scientific">Campylobacter jejuni</name>
    <dbReference type="NCBI Taxonomy" id="197"/>
    <lineage>
        <taxon>Bacteria</taxon>
        <taxon>Pseudomonadati</taxon>
        <taxon>Campylobacterota</taxon>
        <taxon>Epsilonproteobacteria</taxon>
        <taxon>Campylobacterales</taxon>
        <taxon>Campylobacteraceae</taxon>
        <taxon>Campylobacter</taxon>
    </lineage>
</organism>
<dbReference type="EMBL" id="NAAF01000005">
    <property type="protein sequence ID" value="OSY77466.1"/>
    <property type="molecule type" value="Genomic_DNA"/>
</dbReference>
<evidence type="ECO:0000313" key="4">
    <source>
        <dbReference type="Proteomes" id="UP000194235"/>
    </source>
</evidence>
<keyword evidence="1" id="KW-0175">Coiled coil</keyword>
<dbReference type="Proteomes" id="UP000194235">
    <property type="component" value="Unassembled WGS sequence"/>
</dbReference>
<sequence>MIYKGRFMRGKEIENTTIINTYVKNKNDVTFEICLDSVMDDSCSRFLLSLINDYEEGKWRFEKFNDYIMDTLAETALSKKEREALGEKSYSLVKQSIKNLNKKEGEIGEIFLYGIMKKYYNALPIVPKIFYKQNTNDYAKGADSVHLTIENQECHLWLGESKIYTNIRGAIDEAIESIQELLQKNKLNKEKSIITNLNDLELYMKDKKDEISEENINKIKKILKQEASIDELKKILHIPISIIYQCCITNQYDELSEEYKQKIANFHKDQAEIIIKKIAEKLGSIHNIHEIKFHIILFPVPEKNKIENDFIKNLGVFSND</sequence>
<accession>A0AAX0NK45</accession>
<evidence type="ECO:0000256" key="1">
    <source>
        <dbReference type="SAM" id="Coils"/>
    </source>
</evidence>
<evidence type="ECO:0000313" key="3">
    <source>
        <dbReference type="EMBL" id="OSY77466.1"/>
    </source>
</evidence>
<dbReference type="InterPro" id="IPR014976">
    <property type="entry name" value="AbpA_HamA_C"/>
</dbReference>
<protein>
    <recommendedName>
        <fullName evidence="2">Anti-bacteriophage protein A/HamA C-terminal domain-containing protein</fullName>
    </recommendedName>
</protein>